<accession>A0ABW7N138</accession>
<dbReference type="Proteomes" id="UP001610100">
    <property type="component" value="Unassembled WGS sequence"/>
</dbReference>
<name>A0ABW7N138_9FLAO</name>
<sequence length="298" mass="35547">MENKTKNENAIKTYVNKEAYLFGNGINRTVNTSEDRYKWENLLQDLNERFANKKVSNIKEKPFPMVYDEIVNYSLRNGNSNESFVKSFIKSKIDKIKPNNRYSIVKRVRNSEVLTTNYDYLIEQELDYDWKRNPINRLEYYYSIYRFQKTPTNRVWHIHGEQADSRSLLLGFRHYINYASKVKSRAELFLGGLKNNTEHNNPSWVELFFTHNINIIGLGMSFTEYPLWWLLAYRNQKMISDPNIIINNKINFFIPSFSERKNSNLIDLLKAYSVNCKVIEVNENDYDGFYEKVLRLNK</sequence>
<gene>
    <name evidence="1" type="ORF">V8G58_12820</name>
</gene>
<evidence type="ECO:0000313" key="2">
    <source>
        <dbReference type="Proteomes" id="UP001610100"/>
    </source>
</evidence>
<organism evidence="1 2">
    <name type="scientific">Gaetbulibacter aestuarii</name>
    <dbReference type="NCBI Taxonomy" id="1502358"/>
    <lineage>
        <taxon>Bacteria</taxon>
        <taxon>Pseudomonadati</taxon>
        <taxon>Bacteroidota</taxon>
        <taxon>Flavobacteriia</taxon>
        <taxon>Flavobacteriales</taxon>
        <taxon>Flavobacteriaceae</taxon>
        <taxon>Gaetbulibacter</taxon>
    </lineage>
</organism>
<protein>
    <submittedName>
        <fullName evidence="1">SIR2 family protein</fullName>
    </submittedName>
</protein>
<keyword evidence="2" id="KW-1185">Reference proteome</keyword>
<dbReference type="Pfam" id="PF13289">
    <property type="entry name" value="SIR2_2"/>
    <property type="match status" value="1"/>
</dbReference>
<evidence type="ECO:0000313" key="1">
    <source>
        <dbReference type="EMBL" id="MFH6772818.1"/>
    </source>
</evidence>
<comment type="caution">
    <text evidence="1">The sequence shown here is derived from an EMBL/GenBank/DDBJ whole genome shotgun (WGS) entry which is preliminary data.</text>
</comment>
<proteinExistence type="predicted"/>
<dbReference type="RefSeq" id="WP_344741704.1">
    <property type="nucleotide sequence ID" value="NZ_BAABAY010000006.1"/>
</dbReference>
<dbReference type="EMBL" id="JBAWKB010000004">
    <property type="protein sequence ID" value="MFH6772818.1"/>
    <property type="molecule type" value="Genomic_DNA"/>
</dbReference>
<reference evidence="1 2" key="1">
    <citation type="submission" date="2024-02" db="EMBL/GenBank/DDBJ databases">
        <title>A Gaetbulibacter species isolated from tidal flats and genomic insights of their niches.</title>
        <authorList>
            <person name="Ye Y."/>
        </authorList>
    </citation>
    <scope>NUCLEOTIDE SEQUENCE [LARGE SCALE GENOMIC DNA]</scope>
    <source>
        <strain evidence="1 2">KYW382</strain>
    </source>
</reference>